<dbReference type="AlphaFoldDB" id="A0A316GHV7"/>
<protein>
    <submittedName>
        <fullName evidence="2">ChrR-like anti-ECFsigma factor</fullName>
    </submittedName>
</protein>
<dbReference type="NCBIfam" id="TIGR02451">
    <property type="entry name" value="anti_sig_ChrR"/>
    <property type="match status" value="1"/>
</dbReference>
<dbReference type="OrthoDB" id="2988517at2"/>
<dbReference type="InterPro" id="IPR012807">
    <property type="entry name" value="Anti-sigma_ChrR"/>
</dbReference>
<evidence type="ECO:0000259" key="1">
    <source>
        <dbReference type="Pfam" id="PF12973"/>
    </source>
</evidence>
<dbReference type="SUPFAM" id="SSF51182">
    <property type="entry name" value="RmlC-like cupins"/>
    <property type="match status" value="1"/>
</dbReference>
<dbReference type="InterPro" id="IPR014710">
    <property type="entry name" value="RmlC-like_jellyroll"/>
</dbReference>
<sequence>MQTIRHTISDDLLMGYAAGVLSRPFDLVVATHVSLSDEARVRLAGFEAVGGAILEDLQSADVADDSLEQTMARIAGMKPSPRLTASRGIFPAPLQQMVGGDEGAVKWRSLGMGARQSVVCTDGEATARLIYIPAGQAMPQHSHRGLEMTLVLQGAFRDEDGVFARGDIEIADEAVDHTPIAEPGADCICLIATDGRLKFNGLLPRIAQPFIGI</sequence>
<dbReference type="Gene3D" id="1.10.10.1320">
    <property type="entry name" value="Anti-sigma factor, zinc-finger domain"/>
    <property type="match status" value="1"/>
</dbReference>
<accession>A0A316GHV7</accession>
<dbReference type="EMBL" id="QGGW01000006">
    <property type="protein sequence ID" value="PWK59751.1"/>
    <property type="molecule type" value="Genomic_DNA"/>
</dbReference>
<dbReference type="RefSeq" id="WP_109668770.1">
    <property type="nucleotide sequence ID" value="NZ_QGGW01000006.1"/>
</dbReference>
<comment type="caution">
    <text evidence="2">The sequence shown here is derived from an EMBL/GenBank/DDBJ whole genome shotgun (WGS) entry which is preliminary data.</text>
</comment>
<dbReference type="InterPro" id="IPR025979">
    <property type="entry name" value="ChrR-like_cupin_dom"/>
</dbReference>
<name>A0A316GHV7_9RHOB</name>
<dbReference type="InterPro" id="IPR041916">
    <property type="entry name" value="Anti_sigma_zinc_sf"/>
</dbReference>
<keyword evidence="3" id="KW-1185">Reference proteome</keyword>
<dbReference type="Pfam" id="PF12973">
    <property type="entry name" value="Cupin_7"/>
    <property type="match status" value="1"/>
</dbReference>
<gene>
    <name evidence="2" type="ORF">C7455_10637</name>
</gene>
<dbReference type="InterPro" id="IPR011051">
    <property type="entry name" value="RmlC_Cupin_sf"/>
</dbReference>
<dbReference type="Proteomes" id="UP000245708">
    <property type="component" value="Unassembled WGS sequence"/>
</dbReference>
<evidence type="ECO:0000313" key="2">
    <source>
        <dbReference type="EMBL" id="PWK59751.1"/>
    </source>
</evidence>
<evidence type="ECO:0000313" key="3">
    <source>
        <dbReference type="Proteomes" id="UP000245708"/>
    </source>
</evidence>
<feature type="domain" description="ChrR-like cupin" evidence="1">
    <location>
        <begin position="100"/>
        <end position="193"/>
    </location>
</feature>
<proteinExistence type="predicted"/>
<organism evidence="2 3">
    <name type="scientific">Roseicyclus mahoneyensis</name>
    <dbReference type="NCBI Taxonomy" id="164332"/>
    <lineage>
        <taxon>Bacteria</taxon>
        <taxon>Pseudomonadati</taxon>
        <taxon>Pseudomonadota</taxon>
        <taxon>Alphaproteobacteria</taxon>
        <taxon>Rhodobacterales</taxon>
        <taxon>Roseobacteraceae</taxon>
        <taxon>Roseicyclus</taxon>
    </lineage>
</organism>
<reference evidence="2 3" key="1">
    <citation type="submission" date="2018-05" db="EMBL/GenBank/DDBJ databases">
        <title>Genomic Encyclopedia of Type Strains, Phase IV (KMG-IV): sequencing the most valuable type-strain genomes for metagenomic binning, comparative biology and taxonomic classification.</title>
        <authorList>
            <person name="Goeker M."/>
        </authorList>
    </citation>
    <scope>NUCLEOTIDE SEQUENCE [LARGE SCALE GENOMIC DNA]</scope>
    <source>
        <strain evidence="2 3">DSM 16097</strain>
    </source>
</reference>
<dbReference type="CDD" id="cd20301">
    <property type="entry name" value="cupin_ChrR"/>
    <property type="match status" value="1"/>
</dbReference>
<dbReference type="Gene3D" id="2.60.120.10">
    <property type="entry name" value="Jelly Rolls"/>
    <property type="match status" value="1"/>
</dbReference>